<dbReference type="InterPro" id="IPR014349">
    <property type="entry name" value="Rieske_Fe-S_prot"/>
</dbReference>
<evidence type="ECO:0000256" key="4">
    <source>
        <dbReference type="ARBA" id="ARBA00023014"/>
    </source>
</evidence>
<evidence type="ECO:0000256" key="2">
    <source>
        <dbReference type="ARBA" id="ARBA00022723"/>
    </source>
</evidence>
<dbReference type="Pfam" id="PF00355">
    <property type="entry name" value="Rieske"/>
    <property type="match status" value="1"/>
</dbReference>
<evidence type="ECO:0000313" key="8">
    <source>
        <dbReference type="EMBL" id="MBN7799959.1"/>
    </source>
</evidence>
<name>A0ABS3BKX5_9BACT</name>
<reference evidence="8 9" key="1">
    <citation type="submission" date="2021-03" db="EMBL/GenBank/DDBJ databases">
        <title>novel species isolated from a fishpond in China.</title>
        <authorList>
            <person name="Lu H."/>
            <person name="Cai Z."/>
        </authorList>
    </citation>
    <scope>NUCLEOTIDE SEQUENCE [LARGE SCALE GENOMIC DNA]</scope>
    <source>
        <strain evidence="8 9">JCM 31546</strain>
    </source>
</reference>
<dbReference type="Gene3D" id="2.102.10.10">
    <property type="entry name" value="Rieske [2Fe-2S] iron-sulphur domain"/>
    <property type="match status" value="1"/>
</dbReference>
<evidence type="ECO:0000259" key="7">
    <source>
        <dbReference type="PROSITE" id="PS51296"/>
    </source>
</evidence>
<dbReference type="PANTHER" id="PTHR10134">
    <property type="entry name" value="CYTOCHROME B-C1 COMPLEX SUBUNIT RIESKE, MITOCHONDRIAL"/>
    <property type="match status" value="1"/>
</dbReference>
<keyword evidence="1" id="KW-0001">2Fe-2S</keyword>
<dbReference type="InterPro" id="IPR017941">
    <property type="entry name" value="Rieske_2Fe-2S"/>
</dbReference>
<dbReference type="PRINTS" id="PR00162">
    <property type="entry name" value="RIESKE"/>
</dbReference>
<keyword evidence="2" id="KW-0479">Metal-binding</keyword>
<dbReference type="CDD" id="cd03467">
    <property type="entry name" value="Rieske"/>
    <property type="match status" value="1"/>
</dbReference>
<dbReference type="PROSITE" id="PS51296">
    <property type="entry name" value="RIESKE"/>
    <property type="match status" value="1"/>
</dbReference>
<feature type="domain" description="Rieske" evidence="7">
    <location>
        <begin position="97"/>
        <end position="167"/>
    </location>
</feature>
<dbReference type="InterPro" id="IPR005805">
    <property type="entry name" value="Rieske_Fe-S_prot_C"/>
</dbReference>
<keyword evidence="4" id="KW-0411">Iron-sulfur</keyword>
<evidence type="ECO:0000256" key="1">
    <source>
        <dbReference type="ARBA" id="ARBA00022714"/>
    </source>
</evidence>
<dbReference type="Proteomes" id="UP000664698">
    <property type="component" value="Unassembled WGS sequence"/>
</dbReference>
<dbReference type="InterPro" id="IPR036922">
    <property type="entry name" value="Rieske_2Fe-2S_sf"/>
</dbReference>
<evidence type="ECO:0000256" key="3">
    <source>
        <dbReference type="ARBA" id="ARBA00023004"/>
    </source>
</evidence>
<keyword evidence="3" id="KW-0408">Iron</keyword>
<evidence type="ECO:0000256" key="6">
    <source>
        <dbReference type="ARBA" id="ARBA00034078"/>
    </source>
</evidence>
<keyword evidence="9" id="KW-1185">Reference proteome</keyword>
<keyword evidence="5" id="KW-1015">Disulfide bond</keyword>
<evidence type="ECO:0000313" key="9">
    <source>
        <dbReference type="Proteomes" id="UP000664698"/>
    </source>
</evidence>
<protein>
    <submittedName>
        <fullName evidence="8">Rieske (2Fe-2S) protein</fullName>
    </submittedName>
</protein>
<organism evidence="8 9">
    <name type="scientific">Algoriphagus aestuariicola</name>
    <dbReference type="NCBI Taxonomy" id="1852016"/>
    <lineage>
        <taxon>Bacteria</taxon>
        <taxon>Pseudomonadati</taxon>
        <taxon>Bacteroidota</taxon>
        <taxon>Cytophagia</taxon>
        <taxon>Cytophagales</taxon>
        <taxon>Cyclobacteriaceae</taxon>
        <taxon>Algoriphagus</taxon>
    </lineage>
</organism>
<comment type="caution">
    <text evidence="8">The sequence shown here is derived from an EMBL/GenBank/DDBJ whole genome shotgun (WGS) entry which is preliminary data.</text>
</comment>
<proteinExistence type="predicted"/>
<comment type="cofactor">
    <cofactor evidence="6">
        <name>[2Fe-2S] cluster</name>
        <dbReference type="ChEBI" id="CHEBI:190135"/>
    </cofactor>
</comment>
<gene>
    <name evidence="8" type="ORF">J0A67_03755</name>
</gene>
<dbReference type="SUPFAM" id="SSF50022">
    <property type="entry name" value="ISP domain"/>
    <property type="match status" value="1"/>
</dbReference>
<dbReference type="EMBL" id="JAFKCW010000001">
    <property type="protein sequence ID" value="MBN7799959.1"/>
    <property type="molecule type" value="Genomic_DNA"/>
</dbReference>
<dbReference type="RefSeq" id="WP_206567928.1">
    <property type="nucleotide sequence ID" value="NZ_JAFKCW010000001.1"/>
</dbReference>
<sequence length="169" mass="17255">MENSTQIVSGRLSKSRRDFLEEAGLGLVYGTLGLTFFTSCSSTEDADPVPKTPSGNTGNAGAGTGITISGNTVTIDLTIQTGLAASGGWLLIVNAKVLVANVGGSYTALTSVCTHQGCSDSWTFSSGRYTCNCHGSVFNSSGAVLSGPATQNLDQYSASVSGNTLTIVR</sequence>
<accession>A0ABS3BKX5</accession>
<evidence type="ECO:0000256" key="5">
    <source>
        <dbReference type="ARBA" id="ARBA00023157"/>
    </source>
</evidence>